<keyword evidence="3" id="KW-1185">Reference proteome</keyword>
<evidence type="ECO:0000259" key="1">
    <source>
        <dbReference type="PROSITE" id="PS51186"/>
    </source>
</evidence>
<protein>
    <recommendedName>
        <fullName evidence="1">N-acetyltransferase domain-containing protein</fullName>
    </recommendedName>
</protein>
<dbReference type="EMBL" id="BAABGN010000012">
    <property type="protein sequence ID" value="GAA4428230.1"/>
    <property type="molecule type" value="Genomic_DNA"/>
</dbReference>
<dbReference type="Gene3D" id="3.40.630.30">
    <property type="match status" value="1"/>
</dbReference>
<reference evidence="3" key="1">
    <citation type="journal article" date="2019" name="Int. J. Syst. Evol. Microbiol.">
        <title>The Global Catalogue of Microorganisms (GCM) 10K type strain sequencing project: providing services to taxonomists for standard genome sequencing and annotation.</title>
        <authorList>
            <consortium name="The Broad Institute Genomics Platform"/>
            <consortium name="The Broad Institute Genome Sequencing Center for Infectious Disease"/>
            <person name="Wu L."/>
            <person name="Ma J."/>
        </authorList>
    </citation>
    <scope>NUCLEOTIDE SEQUENCE [LARGE SCALE GENOMIC DNA]</scope>
    <source>
        <strain evidence="3">JCM 17810</strain>
    </source>
</reference>
<dbReference type="Proteomes" id="UP001500622">
    <property type="component" value="Unassembled WGS sequence"/>
</dbReference>
<evidence type="ECO:0000313" key="3">
    <source>
        <dbReference type="Proteomes" id="UP001500622"/>
    </source>
</evidence>
<dbReference type="InterPro" id="IPR016181">
    <property type="entry name" value="Acyl_CoA_acyltransferase"/>
</dbReference>
<dbReference type="PANTHER" id="PTHR43792:SF1">
    <property type="entry name" value="N-ACETYLTRANSFERASE DOMAIN-CONTAINING PROTEIN"/>
    <property type="match status" value="1"/>
</dbReference>
<dbReference type="PROSITE" id="PS51186">
    <property type="entry name" value="GNAT"/>
    <property type="match status" value="1"/>
</dbReference>
<feature type="domain" description="N-acetyltransferase" evidence="1">
    <location>
        <begin position="1"/>
        <end position="88"/>
    </location>
</feature>
<sequence length="95" mass="10528">MFLGERCGDDPEIGYEVAVAHRGKGFALEAAAAVTQAAHSVGHARLWATIRPRNVASKRIVERIGYHLVRRQPDAKGDLDYYLSARGDAWNAPRR</sequence>
<dbReference type="SUPFAM" id="SSF55729">
    <property type="entry name" value="Acyl-CoA N-acyltransferases (Nat)"/>
    <property type="match status" value="1"/>
</dbReference>
<dbReference type="Pfam" id="PF13302">
    <property type="entry name" value="Acetyltransf_3"/>
    <property type="match status" value="1"/>
</dbReference>
<organism evidence="2 3">
    <name type="scientific">Georgenia halophila</name>
    <dbReference type="NCBI Taxonomy" id="620889"/>
    <lineage>
        <taxon>Bacteria</taxon>
        <taxon>Bacillati</taxon>
        <taxon>Actinomycetota</taxon>
        <taxon>Actinomycetes</taxon>
        <taxon>Micrococcales</taxon>
        <taxon>Bogoriellaceae</taxon>
        <taxon>Georgenia</taxon>
    </lineage>
</organism>
<accession>A0ABP8LH23</accession>
<gene>
    <name evidence="2" type="ORF">GCM10023169_29130</name>
</gene>
<dbReference type="InterPro" id="IPR051531">
    <property type="entry name" value="N-acetyltransferase"/>
</dbReference>
<dbReference type="InterPro" id="IPR000182">
    <property type="entry name" value="GNAT_dom"/>
</dbReference>
<proteinExistence type="predicted"/>
<comment type="caution">
    <text evidence="2">The sequence shown here is derived from an EMBL/GenBank/DDBJ whole genome shotgun (WGS) entry which is preliminary data.</text>
</comment>
<evidence type="ECO:0000313" key="2">
    <source>
        <dbReference type="EMBL" id="GAA4428230.1"/>
    </source>
</evidence>
<dbReference type="PANTHER" id="PTHR43792">
    <property type="entry name" value="GNAT FAMILY, PUTATIVE (AFU_ORTHOLOGUE AFUA_3G00765)-RELATED-RELATED"/>
    <property type="match status" value="1"/>
</dbReference>
<name>A0ABP8LH23_9MICO</name>